<accession>A0A0Q2M733</accession>
<evidence type="ECO:0000313" key="2">
    <source>
        <dbReference type="EMBL" id="KQH83897.1"/>
    </source>
</evidence>
<dbReference type="AlphaFoldDB" id="A0A0Q2M733"/>
<dbReference type="InParanoid" id="A0A0Q2M733"/>
<protein>
    <recommendedName>
        <fullName evidence="4">Conjugal transfer protein TraK</fullName>
    </recommendedName>
</protein>
<evidence type="ECO:0000313" key="3">
    <source>
        <dbReference type="Proteomes" id="UP000051221"/>
    </source>
</evidence>
<name>A0A0Q2M733_VIBFU</name>
<evidence type="ECO:0008006" key="4">
    <source>
        <dbReference type="Google" id="ProtNLM"/>
    </source>
</evidence>
<dbReference type="InterPro" id="IPR035225">
    <property type="entry name" value="DUF5338"/>
</dbReference>
<organism evidence="2 3">
    <name type="scientific">Vibrio furnissii</name>
    <dbReference type="NCBI Taxonomy" id="29494"/>
    <lineage>
        <taxon>Bacteria</taxon>
        <taxon>Pseudomonadati</taxon>
        <taxon>Pseudomonadota</taxon>
        <taxon>Gammaproteobacteria</taxon>
        <taxon>Vibrionales</taxon>
        <taxon>Vibrionaceae</taxon>
        <taxon>Vibrio</taxon>
    </lineage>
</organism>
<evidence type="ECO:0000256" key="1">
    <source>
        <dbReference type="SAM" id="MobiDB-lite"/>
    </source>
</evidence>
<comment type="caution">
    <text evidence="2">The sequence shown here is derived from an EMBL/GenBank/DDBJ whole genome shotgun (WGS) entry which is preliminary data.</text>
</comment>
<reference evidence="2 3" key="1">
    <citation type="submission" date="2015-08" db="EMBL/GenBank/DDBJ databases">
        <title>Antibacterial properties of a collection of Vibrionaceae strains.</title>
        <authorList>
            <person name="Giubergia S."/>
        </authorList>
    </citation>
    <scope>NUCLEOTIDE SEQUENCE [LARGE SCALE GENOMIC DNA]</scope>
    <source>
        <strain evidence="2 3">S0821</strain>
    </source>
</reference>
<sequence length="114" mass="13381">MSDYVKELQAWIIQRQPKTRPPTKQEVLATFLGVQPFVEESIEAGYNLKTIWEYLTEQQRISFRYETFLRYVKQYITTAPKPCTTDKPAKEKQNVSRKISGFSFDAKPNTQDLI</sequence>
<proteinExistence type="predicted"/>
<dbReference type="Pfam" id="PF17273">
    <property type="entry name" value="DUF5338"/>
    <property type="match status" value="1"/>
</dbReference>
<feature type="region of interest" description="Disordered" evidence="1">
    <location>
        <begin position="82"/>
        <end position="114"/>
    </location>
</feature>
<gene>
    <name evidence="2" type="ORF">AMR76_20840</name>
</gene>
<dbReference type="EMBL" id="LKHS01000027">
    <property type="protein sequence ID" value="KQH83897.1"/>
    <property type="molecule type" value="Genomic_DNA"/>
</dbReference>
<keyword evidence="3" id="KW-1185">Reference proteome</keyword>
<dbReference type="RefSeq" id="WP_055467086.1">
    <property type="nucleotide sequence ID" value="NZ_LKHS01000027.1"/>
</dbReference>
<dbReference type="Proteomes" id="UP000051221">
    <property type="component" value="Unassembled WGS sequence"/>
</dbReference>